<proteinExistence type="predicted"/>
<feature type="region of interest" description="Disordered" evidence="1">
    <location>
        <begin position="1"/>
        <end position="36"/>
    </location>
</feature>
<sequence>MENRKRKADDDGLDPSTADTVPEADPTTADSVPKVDPAMAAYIEKKRKEHDDALVRQGQALWAAYWAKRSKSLSMPFGRLPNYPEVIEMNMSRSETVQQAAAPSEFPQHGITDKNPPLSYDVIASILWKTKGDCPKAQAWLKNHELDRMLRGGAIIRHYGRENLRKRALHNMQQMSLATRQVSTQDSARETLATSKPTQKEDDVEENQENDATTPFNRILEAHDRLRKAMGEPEVFAHEILLW</sequence>
<gene>
    <name evidence="2" type="ORF">AbraCBS73388_006959</name>
</gene>
<dbReference type="Proteomes" id="UP001143548">
    <property type="component" value="Unassembled WGS sequence"/>
</dbReference>
<protein>
    <submittedName>
        <fullName evidence="2">Uncharacterized protein</fullName>
    </submittedName>
</protein>
<feature type="region of interest" description="Disordered" evidence="1">
    <location>
        <begin position="192"/>
        <end position="215"/>
    </location>
</feature>
<dbReference type="AlphaFoldDB" id="A0A9W5YPF4"/>
<evidence type="ECO:0000256" key="1">
    <source>
        <dbReference type="SAM" id="MobiDB-lite"/>
    </source>
</evidence>
<feature type="compositionally biased region" description="Basic and acidic residues" evidence="1">
    <location>
        <begin position="1"/>
        <end position="10"/>
    </location>
</feature>
<evidence type="ECO:0000313" key="2">
    <source>
        <dbReference type="EMBL" id="GKZ21284.1"/>
    </source>
</evidence>
<evidence type="ECO:0000313" key="3">
    <source>
        <dbReference type="Proteomes" id="UP001143548"/>
    </source>
</evidence>
<accession>A0A9W5YPF4</accession>
<comment type="caution">
    <text evidence="2">The sequence shown here is derived from an EMBL/GenBank/DDBJ whole genome shotgun (WGS) entry which is preliminary data.</text>
</comment>
<dbReference type="EMBL" id="BROQ01000038">
    <property type="protein sequence ID" value="GKZ21284.1"/>
    <property type="molecule type" value="Genomic_DNA"/>
</dbReference>
<name>A0A9W5YPF4_9EURO</name>
<organism evidence="2 3">
    <name type="scientific">Aspergillus brasiliensis</name>
    <dbReference type="NCBI Taxonomy" id="319629"/>
    <lineage>
        <taxon>Eukaryota</taxon>
        <taxon>Fungi</taxon>
        <taxon>Dikarya</taxon>
        <taxon>Ascomycota</taxon>
        <taxon>Pezizomycotina</taxon>
        <taxon>Eurotiomycetes</taxon>
        <taxon>Eurotiomycetidae</taxon>
        <taxon>Eurotiales</taxon>
        <taxon>Aspergillaceae</taxon>
        <taxon>Aspergillus</taxon>
        <taxon>Aspergillus subgen. Circumdati</taxon>
    </lineage>
</organism>
<reference evidence="2" key="1">
    <citation type="submission" date="2022-07" db="EMBL/GenBank/DDBJ databases">
        <title>Taxonomy of Aspergillus series Nigri: significant species reduction supported by multi-species coalescent approaches.</title>
        <authorList>
            <person name="Bian C."/>
            <person name="Kusuya Y."/>
            <person name="Sklenar F."/>
            <person name="D'hooge E."/>
            <person name="Yaguchi T."/>
            <person name="Takahashi H."/>
            <person name="Hubka V."/>
        </authorList>
    </citation>
    <scope>NUCLEOTIDE SEQUENCE</scope>
    <source>
        <strain evidence="2">CBS 733.88</strain>
    </source>
</reference>